<evidence type="ECO:0000313" key="3">
    <source>
        <dbReference type="EMBL" id="KGQ19028.1"/>
    </source>
</evidence>
<proteinExistence type="inferred from homology"/>
<dbReference type="InterPro" id="IPR005545">
    <property type="entry name" value="YCII"/>
</dbReference>
<comment type="caution">
    <text evidence="3">The sequence shown here is derived from an EMBL/GenBank/DDBJ whole genome shotgun (WGS) entry which is preliminary data.</text>
</comment>
<comment type="similarity">
    <text evidence="1">Belongs to the YciI family.</text>
</comment>
<sequence length="141" mass="15229">MRVMVFAKVPADMSMEPTPEQVEAFAAMDRYTDELVAAGVFVAGAGLKPESESKRVVDQGSERMVVDGPFAEAREVVAGFSIWEVKDMDEALAWAMKAPNFGMGAVEIRPFFEAADLEGFVSPEELAAAPREGERGRLGVA</sequence>
<dbReference type="OrthoDB" id="9807535at2"/>
<organism evidence="3 4">
    <name type="scientific">Lysobacter dokdonensis DS-58</name>
    <dbReference type="NCBI Taxonomy" id="1300345"/>
    <lineage>
        <taxon>Bacteria</taxon>
        <taxon>Pseudomonadati</taxon>
        <taxon>Pseudomonadota</taxon>
        <taxon>Gammaproteobacteria</taxon>
        <taxon>Lysobacterales</taxon>
        <taxon>Lysobacteraceae</taxon>
        <taxon>Noviluteimonas</taxon>
    </lineage>
</organism>
<evidence type="ECO:0000313" key="4">
    <source>
        <dbReference type="Proteomes" id="UP000030518"/>
    </source>
</evidence>
<evidence type="ECO:0000259" key="2">
    <source>
        <dbReference type="Pfam" id="PF03795"/>
    </source>
</evidence>
<dbReference type="EMBL" id="JRKJ01000010">
    <property type="protein sequence ID" value="KGQ19028.1"/>
    <property type="molecule type" value="Genomic_DNA"/>
</dbReference>
<dbReference type="Gene3D" id="3.30.70.1060">
    <property type="entry name" value="Dimeric alpha+beta barrel"/>
    <property type="match status" value="1"/>
</dbReference>
<dbReference type="Pfam" id="PF03795">
    <property type="entry name" value="YCII"/>
    <property type="match status" value="1"/>
</dbReference>
<dbReference type="AlphaFoldDB" id="A0A0A2WGY0"/>
<evidence type="ECO:0000256" key="1">
    <source>
        <dbReference type="ARBA" id="ARBA00007689"/>
    </source>
</evidence>
<accession>A0A0A2WGY0</accession>
<dbReference type="Proteomes" id="UP000030518">
    <property type="component" value="Unassembled WGS sequence"/>
</dbReference>
<gene>
    <name evidence="3" type="ORF">LF41_118</name>
</gene>
<reference evidence="3 4" key="1">
    <citation type="submission" date="2014-09" db="EMBL/GenBank/DDBJ databases">
        <title>Genome sequences of Lysobacter dokdonensis DS-58.</title>
        <authorList>
            <person name="Kim J.F."/>
            <person name="Kwak M.-J."/>
        </authorList>
    </citation>
    <scope>NUCLEOTIDE SEQUENCE [LARGE SCALE GENOMIC DNA]</scope>
    <source>
        <strain evidence="3 4">DS-58</strain>
    </source>
</reference>
<feature type="domain" description="YCII-related" evidence="2">
    <location>
        <begin position="3"/>
        <end position="113"/>
    </location>
</feature>
<dbReference type="STRING" id="1300345.LF41_118"/>
<dbReference type="SUPFAM" id="SSF54909">
    <property type="entry name" value="Dimeric alpha+beta barrel"/>
    <property type="match status" value="1"/>
</dbReference>
<name>A0A0A2WGY0_9GAMM</name>
<dbReference type="PANTHER" id="PTHR35174">
    <property type="entry name" value="BLL7171 PROTEIN-RELATED"/>
    <property type="match status" value="1"/>
</dbReference>
<protein>
    <submittedName>
        <fullName evidence="3">YCII-related protein</fullName>
    </submittedName>
</protein>
<dbReference type="InterPro" id="IPR011008">
    <property type="entry name" value="Dimeric_a/b-barrel"/>
</dbReference>
<dbReference type="PATRIC" id="fig|1300345.3.peg.1798"/>
<dbReference type="eggNOG" id="COG3795">
    <property type="taxonomic scope" value="Bacteria"/>
</dbReference>
<keyword evidence="4" id="KW-1185">Reference proteome</keyword>